<feature type="transmembrane region" description="Helical" evidence="2">
    <location>
        <begin position="188"/>
        <end position="207"/>
    </location>
</feature>
<dbReference type="InterPro" id="IPR021836">
    <property type="entry name" value="DUF3429"/>
</dbReference>
<evidence type="ECO:0000313" key="3">
    <source>
        <dbReference type="EMBL" id="KAK6505303.1"/>
    </source>
</evidence>
<gene>
    <name evidence="3" type="ORF">TWF481_007210</name>
</gene>
<dbReference type="Pfam" id="PF11911">
    <property type="entry name" value="DUF3429"/>
    <property type="match status" value="1"/>
</dbReference>
<feature type="compositionally biased region" description="Polar residues" evidence="1">
    <location>
        <begin position="73"/>
        <end position="98"/>
    </location>
</feature>
<sequence>MFRQYVATGLRQIMALRGVLSSLASNQSVPQTNFKINRIRPLHRYPGQLASLRSYTTPNSNPQASVQPGPRDSNISKSDPSEVTATSPIRLITETSHTSNRDRSSQQNSLKGSFQHDLSIIRETFAFKEVPKEVLFFGGVGLVPYIATTVSTFFLAWDIERISQEGVGYFLDRETASTILSLLEPVQVGFGAVILSFLGAIHWGLEFAAYGGSHPYQRYLLGILAPAMAWPTVFMQYDIALLTQFLGFTGMYFADSRATTLGLAPRWYTTYRFLLTFIVGACIVMTLIGRSKIGEKSGPPHSAQEMVQRLRQAEGLKTTRAGYRKLVRQDEEEARQVQLGVEKRRKD</sequence>
<feature type="transmembrane region" description="Helical" evidence="2">
    <location>
        <begin position="271"/>
        <end position="289"/>
    </location>
</feature>
<accession>A0AAV9WCV3</accession>
<keyword evidence="2" id="KW-0472">Membrane</keyword>
<protein>
    <submittedName>
        <fullName evidence="3">Uncharacterized protein</fullName>
    </submittedName>
</protein>
<dbReference type="EMBL" id="JAVHJL010000004">
    <property type="protein sequence ID" value="KAK6505303.1"/>
    <property type="molecule type" value="Genomic_DNA"/>
</dbReference>
<keyword evidence="2" id="KW-1133">Transmembrane helix</keyword>
<evidence type="ECO:0000313" key="4">
    <source>
        <dbReference type="Proteomes" id="UP001370758"/>
    </source>
</evidence>
<comment type="caution">
    <text evidence="3">The sequence shown here is derived from an EMBL/GenBank/DDBJ whole genome shotgun (WGS) entry which is preliminary data.</text>
</comment>
<dbReference type="AlphaFoldDB" id="A0AAV9WCV3"/>
<feature type="compositionally biased region" description="Polar residues" evidence="1">
    <location>
        <begin position="52"/>
        <end position="66"/>
    </location>
</feature>
<dbReference type="PANTHER" id="PTHR15887:SF1">
    <property type="entry name" value="TRANSMEMBRANE PROTEIN 69"/>
    <property type="match status" value="1"/>
</dbReference>
<dbReference type="PANTHER" id="PTHR15887">
    <property type="entry name" value="TRANSMEMBRANE PROTEIN 69"/>
    <property type="match status" value="1"/>
</dbReference>
<evidence type="ECO:0000256" key="2">
    <source>
        <dbReference type="SAM" id="Phobius"/>
    </source>
</evidence>
<keyword evidence="4" id="KW-1185">Reference proteome</keyword>
<feature type="transmembrane region" description="Helical" evidence="2">
    <location>
        <begin position="134"/>
        <end position="157"/>
    </location>
</feature>
<feature type="transmembrane region" description="Helical" evidence="2">
    <location>
        <begin position="219"/>
        <end position="237"/>
    </location>
</feature>
<name>A0AAV9WCV3_9PEZI</name>
<proteinExistence type="predicted"/>
<evidence type="ECO:0000256" key="1">
    <source>
        <dbReference type="SAM" id="MobiDB-lite"/>
    </source>
</evidence>
<dbReference type="Proteomes" id="UP001370758">
    <property type="component" value="Unassembled WGS sequence"/>
</dbReference>
<reference evidence="3 4" key="1">
    <citation type="submission" date="2023-08" db="EMBL/GenBank/DDBJ databases">
        <authorList>
            <person name="Palmer J.M."/>
        </authorList>
    </citation>
    <scope>NUCLEOTIDE SEQUENCE [LARGE SCALE GENOMIC DNA]</scope>
    <source>
        <strain evidence="3 4">TWF481</strain>
    </source>
</reference>
<feature type="region of interest" description="Disordered" evidence="1">
    <location>
        <begin position="52"/>
        <end position="110"/>
    </location>
</feature>
<organism evidence="3 4">
    <name type="scientific">Arthrobotrys musiformis</name>
    <dbReference type="NCBI Taxonomy" id="47236"/>
    <lineage>
        <taxon>Eukaryota</taxon>
        <taxon>Fungi</taxon>
        <taxon>Dikarya</taxon>
        <taxon>Ascomycota</taxon>
        <taxon>Pezizomycotina</taxon>
        <taxon>Orbiliomycetes</taxon>
        <taxon>Orbiliales</taxon>
        <taxon>Orbiliaceae</taxon>
        <taxon>Arthrobotrys</taxon>
    </lineage>
</organism>
<keyword evidence="2" id="KW-0812">Transmembrane</keyword>